<dbReference type="EMBL" id="CP054301">
    <property type="protein sequence ID" value="QKK79277.1"/>
    <property type="molecule type" value="Genomic_DNA"/>
</dbReference>
<dbReference type="Proteomes" id="UP000509371">
    <property type="component" value="Chromosome"/>
</dbReference>
<feature type="transmembrane region" description="Helical" evidence="1">
    <location>
        <begin position="289"/>
        <end position="307"/>
    </location>
</feature>
<organism evidence="2 3">
    <name type="scientific">Marinomonas primoryensis</name>
    <dbReference type="NCBI Taxonomy" id="178399"/>
    <lineage>
        <taxon>Bacteria</taxon>
        <taxon>Pseudomonadati</taxon>
        <taxon>Pseudomonadota</taxon>
        <taxon>Gammaproteobacteria</taxon>
        <taxon>Oceanospirillales</taxon>
        <taxon>Oceanospirillaceae</taxon>
        <taxon>Marinomonas</taxon>
    </lineage>
</organism>
<feature type="transmembrane region" description="Helical" evidence="1">
    <location>
        <begin position="67"/>
        <end position="87"/>
    </location>
</feature>
<protein>
    <submittedName>
        <fullName evidence="2">Putative transmembrane protein</fullName>
    </submittedName>
</protein>
<name>A0A859CT85_9GAMM</name>
<keyword evidence="1" id="KW-1133">Transmembrane helix</keyword>
<proteinExistence type="predicted"/>
<keyword evidence="1 2" id="KW-0812">Transmembrane</keyword>
<gene>
    <name evidence="2" type="ORF">MP3633_0541</name>
</gene>
<feature type="transmembrane region" description="Helical" evidence="1">
    <location>
        <begin position="258"/>
        <end position="283"/>
    </location>
</feature>
<evidence type="ECO:0000313" key="3">
    <source>
        <dbReference type="Proteomes" id="UP000509371"/>
    </source>
</evidence>
<keyword evidence="1" id="KW-0472">Membrane</keyword>
<sequence length="326" mass="35945">MHKQIMVLVGLLLNGLWKEILNVTWTLYKIMIPMIIIIKIIEEFGGIVLLSQWLSPVMSLVGLPSEMGLVWATTIVTNMYAGLVVFMSMDTDLTVAQVSVLGILLLLAHSLPLEAAVAKKAGVGIVVTLVIRLGGSLLMGWIFHKIYQSGDLLNTPADIVWRHAPTSDPSYLAWAMDQLQSLVMIFVVIAVLITFLRILKLLGIEKLMGILLKPILSMLGISREATNLAIVGITLGVSFGGGLLINEAKRGHISPRDIFVAMMLLNLLHSLIEDTLLVLLIGANFTTIFWGRIVFSIVVIGILVFTINRIDEKTCRKYLYKKISDS</sequence>
<reference evidence="2 3" key="1">
    <citation type="submission" date="2020-06" db="EMBL/GenBank/DDBJ databases">
        <authorList>
            <person name="Voronona O.L."/>
            <person name="Aksenova E.I."/>
            <person name="Kunda M.S."/>
            <person name="Semenov A.N."/>
            <person name="Ryzhova N."/>
        </authorList>
    </citation>
    <scope>NUCLEOTIDE SEQUENCE [LARGE SCALE GENOMIC DNA]</scope>
    <source>
        <strain evidence="2 3">MPKMM3633</strain>
    </source>
</reference>
<dbReference type="RefSeq" id="WP_176334363.1">
    <property type="nucleotide sequence ID" value="NZ_BAAAEF010000003.1"/>
</dbReference>
<feature type="transmembrane region" description="Helical" evidence="1">
    <location>
        <begin position="34"/>
        <end position="55"/>
    </location>
</feature>
<feature type="transmembrane region" description="Helical" evidence="1">
    <location>
        <begin position="93"/>
        <end position="111"/>
    </location>
</feature>
<feature type="transmembrane region" description="Helical" evidence="1">
    <location>
        <begin position="179"/>
        <end position="199"/>
    </location>
</feature>
<evidence type="ECO:0000256" key="1">
    <source>
        <dbReference type="SAM" id="Phobius"/>
    </source>
</evidence>
<evidence type="ECO:0000313" key="2">
    <source>
        <dbReference type="EMBL" id="QKK79277.1"/>
    </source>
</evidence>
<accession>A0A859CT85</accession>
<dbReference type="KEGG" id="mpri:MP3633_0541"/>
<feature type="transmembrane region" description="Helical" evidence="1">
    <location>
        <begin position="228"/>
        <end position="246"/>
    </location>
</feature>
<dbReference type="AlphaFoldDB" id="A0A859CT85"/>
<feature type="transmembrane region" description="Helical" evidence="1">
    <location>
        <begin position="123"/>
        <end position="143"/>
    </location>
</feature>